<keyword evidence="3" id="KW-1185">Reference proteome</keyword>
<proteinExistence type="predicted"/>
<organism evidence="2 3">
    <name type="scientific">Iodidimonas nitroreducens</name>
    <dbReference type="NCBI Taxonomy" id="1236968"/>
    <lineage>
        <taxon>Bacteria</taxon>
        <taxon>Pseudomonadati</taxon>
        <taxon>Pseudomonadota</taxon>
        <taxon>Alphaproteobacteria</taxon>
        <taxon>Iodidimonadales</taxon>
        <taxon>Iodidimonadaceae</taxon>
        <taxon>Iodidimonas</taxon>
    </lineage>
</organism>
<dbReference type="AlphaFoldDB" id="A0A5A7NE55"/>
<comment type="caution">
    <text evidence="2">The sequence shown here is derived from an EMBL/GenBank/DDBJ whole genome shotgun (WGS) entry which is preliminary data.</text>
</comment>
<dbReference type="Proteomes" id="UP000324996">
    <property type="component" value="Unassembled WGS sequence"/>
</dbReference>
<evidence type="ECO:0000313" key="2">
    <source>
        <dbReference type="EMBL" id="GER05216.1"/>
    </source>
</evidence>
<name>A0A5A7NE55_9PROT</name>
<feature type="region of interest" description="Disordered" evidence="1">
    <location>
        <begin position="215"/>
        <end position="237"/>
    </location>
</feature>
<evidence type="ECO:0000256" key="1">
    <source>
        <dbReference type="SAM" id="MobiDB-lite"/>
    </source>
</evidence>
<sequence>MSKIEETSVATYARALREAGLLSQKGRGRGAAHATPLDAARLLIALMVGGKVKDSPQAVRDFGKMRCTEHLHNKEMNWKDTSLQFLCGVPNEHIYEEAIAAIIEGFGVREFQEKLKAETEKTKSPYLPVIMALIQDTKLQGQVIIGNYRYSYQVTEFIDVKHNSINDLENYDEDVAERWLAILERYSSGINREAEVGTPQFINIGQVLAGVREPGERETNEEWADLPKQSLRKADKI</sequence>
<dbReference type="EMBL" id="BKCN01000019">
    <property type="protein sequence ID" value="GER05216.1"/>
    <property type="molecule type" value="Genomic_DNA"/>
</dbReference>
<protein>
    <submittedName>
        <fullName evidence="2">Uncharacterized protein</fullName>
    </submittedName>
</protein>
<evidence type="ECO:0000313" key="3">
    <source>
        <dbReference type="Proteomes" id="UP000324996"/>
    </source>
</evidence>
<gene>
    <name evidence="2" type="ORF">JCM17846_28980</name>
</gene>
<accession>A0A5A7NE55</accession>
<reference evidence="2 3" key="1">
    <citation type="submission" date="2019-09" db="EMBL/GenBank/DDBJ databases">
        <title>NBRP : Genome information of microbial organism related human and environment.</title>
        <authorList>
            <person name="Hattori M."/>
            <person name="Oshima K."/>
            <person name="Inaba H."/>
            <person name="Suda W."/>
            <person name="Sakamoto M."/>
            <person name="Iino T."/>
            <person name="Kitahara M."/>
            <person name="Oshida Y."/>
            <person name="Iida T."/>
            <person name="Kudo T."/>
            <person name="Itoh T."/>
            <person name="Ohkuma M."/>
        </authorList>
    </citation>
    <scope>NUCLEOTIDE SEQUENCE [LARGE SCALE GENOMIC DNA]</scope>
    <source>
        <strain evidence="2 3">Q-1</strain>
    </source>
</reference>